<evidence type="ECO:0000313" key="3">
    <source>
        <dbReference type="EMBL" id="RCV34973.1"/>
    </source>
</evidence>
<dbReference type="InterPro" id="IPR011676">
    <property type="entry name" value="DUF1618"/>
</dbReference>
<dbReference type="Proteomes" id="UP000004995">
    <property type="component" value="Unassembled WGS sequence"/>
</dbReference>
<protein>
    <recommendedName>
        <fullName evidence="2">DUF1618 domain-containing protein</fullName>
    </recommendedName>
</protein>
<reference evidence="3 5" key="1">
    <citation type="journal article" date="2012" name="Nat. Biotechnol.">
        <title>Reference genome sequence of the model plant Setaria.</title>
        <authorList>
            <person name="Bennetzen J.L."/>
            <person name="Schmutz J."/>
            <person name="Wang H."/>
            <person name="Percifield R."/>
            <person name="Hawkins J."/>
            <person name="Pontaroli A.C."/>
            <person name="Estep M."/>
            <person name="Feng L."/>
            <person name="Vaughn J.N."/>
            <person name="Grimwood J."/>
            <person name="Jenkins J."/>
            <person name="Barry K."/>
            <person name="Lindquist E."/>
            <person name="Hellsten U."/>
            <person name="Deshpande S."/>
            <person name="Wang X."/>
            <person name="Wu X."/>
            <person name="Mitros T."/>
            <person name="Triplett J."/>
            <person name="Yang X."/>
            <person name="Ye C.Y."/>
            <person name="Mauro-Herrera M."/>
            <person name="Wang L."/>
            <person name="Li P."/>
            <person name="Sharma M."/>
            <person name="Sharma R."/>
            <person name="Ronald P.C."/>
            <person name="Panaud O."/>
            <person name="Kellogg E.A."/>
            <person name="Brutnell T.P."/>
            <person name="Doust A.N."/>
            <person name="Tuskan G.A."/>
            <person name="Rokhsar D."/>
            <person name="Devos K.M."/>
        </authorList>
    </citation>
    <scope>NUCLEOTIDE SEQUENCE [LARGE SCALE GENOMIC DNA]</scope>
    <source>
        <strain evidence="5">cv. Yugu1</strain>
        <strain evidence="3">Yugu1</strain>
    </source>
</reference>
<evidence type="ECO:0000313" key="4">
    <source>
        <dbReference type="EnsemblPlants" id="KQK98488"/>
    </source>
</evidence>
<dbReference type="HOGENOM" id="CLU_008956_6_3_1"/>
<feature type="region of interest" description="Disordered" evidence="1">
    <location>
        <begin position="444"/>
        <end position="468"/>
    </location>
</feature>
<dbReference type="AlphaFoldDB" id="K3YEV0"/>
<dbReference type="PANTHER" id="PTHR33074:SF68">
    <property type="entry name" value="OS09G0557100 PROTEIN"/>
    <property type="match status" value="1"/>
</dbReference>
<accession>K3YEV0</accession>
<evidence type="ECO:0000256" key="1">
    <source>
        <dbReference type="SAM" id="MobiDB-lite"/>
    </source>
</evidence>
<dbReference type="OrthoDB" id="596331at2759"/>
<dbReference type="OMA" id="HRGSERY"/>
<dbReference type="GeneID" id="101770497"/>
<sequence length="468" mass="52853">MSNEVSTHPSLCPPLHGHPPNNVPWVLLDLHAYVADRENSTSAYSEMSNGKAIRVTFCTAPPPLVSYICVWCPNLPPTELIMEPTIEAAEADLVLFRLSLRDYPNQRDYFIYKAGGGKRGPWLWRVEEPDLYMPYRYSSALLPRRDLEEGGSTSPHADEHGHFYIAALNLTANPSASFEFCLYDSMDKKWTTSTISLLMPMTHITAKVIALGGGVVAFVDPWRGILVCDLLHRGSERYLPLPRDLIRFGFRRDEILLHRDFAFSKGRLTLVEMHRSSDCQGWDISTWSISSPWEEQDSWRKECTVNTHSIIIDDDTANVELLPKLQDNGSTLRPSLDSLLLAYPMLSLSDNRVVYLMGMVDRWDKKALVLSVGMMDARLQGVAIFDAERILGYTWIQSRISNFFSMTPGGKGKLKRPGKFQVCYPHKHHQTGFTMMHGVEFGPMQRHGGAKEQQDTGAEDGDNKMAVD</sequence>
<organism evidence="3">
    <name type="scientific">Setaria italica</name>
    <name type="common">Foxtail millet</name>
    <name type="synonym">Panicum italicum</name>
    <dbReference type="NCBI Taxonomy" id="4555"/>
    <lineage>
        <taxon>Eukaryota</taxon>
        <taxon>Viridiplantae</taxon>
        <taxon>Streptophyta</taxon>
        <taxon>Embryophyta</taxon>
        <taxon>Tracheophyta</taxon>
        <taxon>Spermatophyta</taxon>
        <taxon>Magnoliopsida</taxon>
        <taxon>Liliopsida</taxon>
        <taxon>Poales</taxon>
        <taxon>Poaceae</taxon>
        <taxon>PACMAD clade</taxon>
        <taxon>Panicoideae</taxon>
        <taxon>Panicodae</taxon>
        <taxon>Paniceae</taxon>
        <taxon>Cenchrinae</taxon>
        <taxon>Setaria</taxon>
    </lineage>
</organism>
<dbReference type="Pfam" id="PF07762">
    <property type="entry name" value="DUF1618"/>
    <property type="match status" value="1"/>
</dbReference>
<dbReference type="PANTHER" id="PTHR33074">
    <property type="entry name" value="EXPRESSED PROTEIN-RELATED"/>
    <property type="match status" value="1"/>
</dbReference>
<name>K3YEV0_SETIT</name>
<dbReference type="eggNOG" id="ENOG502R418">
    <property type="taxonomic scope" value="Eukaryota"/>
</dbReference>
<evidence type="ECO:0000259" key="2">
    <source>
        <dbReference type="Pfam" id="PF07762"/>
    </source>
</evidence>
<reference evidence="3" key="2">
    <citation type="submission" date="2015-07" db="EMBL/GenBank/DDBJ databases">
        <authorList>
            <person name="Noorani M."/>
        </authorList>
    </citation>
    <scope>NUCLEOTIDE SEQUENCE</scope>
    <source>
        <strain evidence="3">Yugu1</strain>
    </source>
</reference>
<dbReference type="RefSeq" id="XP_022683946.1">
    <property type="nucleotide sequence ID" value="XM_022828211.1"/>
</dbReference>
<dbReference type="EMBL" id="CM003534">
    <property type="protein sequence ID" value="RCV34973.1"/>
    <property type="molecule type" value="Genomic_DNA"/>
</dbReference>
<dbReference type="Gramene" id="KQK98488">
    <property type="protein sequence ID" value="KQK98488"/>
    <property type="gene ID" value="SETIT_012767mg"/>
</dbReference>
<dbReference type="EnsemblPlants" id="KQK98488">
    <property type="protein sequence ID" value="KQK98488"/>
    <property type="gene ID" value="SETIT_012767mg"/>
</dbReference>
<gene>
    <name evidence="4" type="primary">LOC101770497</name>
    <name evidence="3" type="ORF">SETIT_7G201500v2</name>
</gene>
<evidence type="ECO:0000313" key="5">
    <source>
        <dbReference type="Proteomes" id="UP000004995"/>
    </source>
</evidence>
<dbReference type="EMBL" id="AGNK02004472">
    <property type="status" value="NOT_ANNOTATED_CDS"/>
    <property type="molecule type" value="Genomic_DNA"/>
</dbReference>
<reference evidence="4" key="3">
    <citation type="submission" date="2018-08" db="UniProtKB">
        <authorList>
            <consortium name="EnsemblPlants"/>
        </authorList>
    </citation>
    <scope>IDENTIFICATION</scope>
    <source>
        <strain evidence="4">Yugu1</strain>
    </source>
</reference>
<keyword evidence="5" id="KW-1185">Reference proteome</keyword>
<proteinExistence type="predicted"/>
<feature type="domain" description="DUF1618" evidence="2">
    <location>
        <begin position="219"/>
        <end position="355"/>
    </location>
</feature>